<dbReference type="Proteomes" id="UP000605848">
    <property type="component" value="Unassembled WGS sequence"/>
</dbReference>
<comment type="caution">
    <text evidence="1">The sequence shown here is derived from an EMBL/GenBank/DDBJ whole genome shotgun (WGS) entry which is preliminary data.</text>
</comment>
<proteinExistence type="predicted"/>
<dbReference type="EMBL" id="JAEQMY010000023">
    <property type="protein sequence ID" value="MBL0405496.1"/>
    <property type="molecule type" value="Genomic_DNA"/>
</dbReference>
<evidence type="ECO:0000313" key="2">
    <source>
        <dbReference type="Proteomes" id="UP000605848"/>
    </source>
</evidence>
<evidence type="ECO:0000313" key="1">
    <source>
        <dbReference type="EMBL" id="MBL0405496.1"/>
    </source>
</evidence>
<dbReference type="AlphaFoldDB" id="A0A937D061"/>
<name>A0A937D061_9HYPH</name>
<keyword evidence="2" id="KW-1185">Reference proteome</keyword>
<organism evidence="1 2">
    <name type="scientific">Microvirga aerilata</name>
    <dbReference type="NCBI Taxonomy" id="670292"/>
    <lineage>
        <taxon>Bacteria</taxon>
        <taxon>Pseudomonadati</taxon>
        <taxon>Pseudomonadota</taxon>
        <taxon>Alphaproteobacteria</taxon>
        <taxon>Hyphomicrobiales</taxon>
        <taxon>Methylobacteriaceae</taxon>
        <taxon>Microvirga</taxon>
    </lineage>
</organism>
<accession>A0A937D061</accession>
<protein>
    <submittedName>
        <fullName evidence="1">Uncharacterized protein</fullName>
    </submittedName>
</protein>
<sequence length="79" mass="8426">MDVVVTPAEFKPGTWMLSDRLRRPLGTITEVSPSLFTIQADGNSRLAGMEAANFVSLGSVMSAIAKHMKGECQLSSGNL</sequence>
<gene>
    <name evidence="1" type="ORF">JKG68_16120</name>
</gene>
<reference evidence="1" key="1">
    <citation type="submission" date="2021-01" db="EMBL/GenBank/DDBJ databases">
        <title>Microvirga sp.</title>
        <authorList>
            <person name="Kim M.K."/>
        </authorList>
    </citation>
    <scope>NUCLEOTIDE SEQUENCE</scope>
    <source>
        <strain evidence="1">5420S-16</strain>
    </source>
</reference>